<accession>A0A4Q9GJL4</accession>
<dbReference type="OrthoDB" id="8251210at2"/>
<comment type="caution">
    <text evidence="2">The sequence shown here is derived from an EMBL/GenBank/DDBJ whole genome shotgun (WGS) entry which is preliminary data.</text>
</comment>
<proteinExistence type="predicted"/>
<evidence type="ECO:0000313" key="3">
    <source>
        <dbReference type="Proteomes" id="UP000291613"/>
    </source>
</evidence>
<dbReference type="AlphaFoldDB" id="A0A4Q9GJL4"/>
<dbReference type="Proteomes" id="UP000291613">
    <property type="component" value="Unassembled WGS sequence"/>
</dbReference>
<protein>
    <recommendedName>
        <fullName evidence="1">GTPase-associated adaptor domain-containing protein</fullName>
    </recommendedName>
</protein>
<gene>
    <name evidence="2" type="ORF">EYR15_06380</name>
</gene>
<feature type="domain" description="GTPase-associated adaptor" evidence="1">
    <location>
        <begin position="1138"/>
        <end position="1198"/>
    </location>
</feature>
<sequence length="1205" mass="132668">MITNQTKSILQILANDRSLAETLERLGGKELLSSFQQVASESARLADSMLIPSLGRSGVEAALQLTFDPSSLRTDGDSVSAALLAGSDAVTSDTRRRLRLRNDARGEILRQSRTHGALKPILSETASSDKKTLANLGSADAKPQDLASVWLRSYLREDAPRLEGAAPEHVQAAAEAAAALSSVKDLTTNLPTSDEIARLLALAEFRRPLELLVGAPNGGGDRFAGREDELKRLRGFVDVLASHSVSEAVTRSFTRVTRTAATFLNDGSARGLTVVAGGGLGKSTLMAKFALDHFLGPVRPLPFIYFDFDRASLQPKDPAQLLIEAAKQLGAQFPSRADDLSRLRRDMRQWIVDREWASSAADTDPGLKERANPTRLRTFFDSFRETLRGAAYEQGVALLALDTMEIVQSVPEAVEGIRQFIERLCNQPFPELRIVAAGRAEIVELSTIRGLTMEPRPIELKALDVTDARLMVERLGAALMGNDWEERRWAKRIVGSRTDPEQRREPLTLRVSVELVRDTEPQLRGKVVEEIGELGQSASENFVGAIFLKRMLDHVPTELKALAWPGLVARKITRDLLKRVIGPIIEAPQDDIDRLFDRLAREIWIVERDGETLIHRADLRGRTLPLMCRHDPVKFKKLVDALLSHYRAEGDEAEAAYYRLLAGDDPTFLAAETPGEIVDRLGPSADDFSTAWAQKDLPHAATVRAYLRSRASPLMPVDAFKLLPAELAYTHLARVGAGLRRLEGRRVQACLVALPNSPVIFERMPASVRIARQSVLIKTGRWRELDPSELLVPTEAHDAVSLAWFVGRATSELASPRASELIEGLLFHIERRKTSFDWRVPAYLLALAKDRDAALYAHCEGHLLRGLPLASGGSGDRAALRAALTVADKAFANLAHHWAALAVDNDPGTVSSGEARALIDLSRETTLGEKLREMPSRWAEGLGRLAELQGGSDGQSTGPRRQADSPAMRLVAQWLLEHGNNPIIPHVALRRLFAARQEDWIVPVGYAVHATLRDRGSVPAREKAEEIDLFVNDLDARGPVSWVSNLDAILSSPPRPPSLTDGIAATRRADEAGSLLELATRSLDQSSPICSDLSACIARISRALDHSEIADAILAPRKNEFEILSAEQRLSPETMTRLRELGIRFYGLTFSQKSEIVGRLALLEDNDIAQPDFERFRRVFIRASERGKLADLEQAITEAEGRTDR</sequence>
<organism evidence="2 3">
    <name type="scientific">Hansschlegelia quercus</name>
    <dbReference type="NCBI Taxonomy" id="2528245"/>
    <lineage>
        <taxon>Bacteria</taxon>
        <taxon>Pseudomonadati</taxon>
        <taxon>Pseudomonadota</taxon>
        <taxon>Alphaproteobacteria</taxon>
        <taxon>Hyphomicrobiales</taxon>
        <taxon>Methylopilaceae</taxon>
        <taxon>Hansschlegelia</taxon>
    </lineage>
</organism>
<name>A0A4Q9GJL4_9HYPH</name>
<reference evidence="2 3" key="1">
    <citation type="submission" date="2019-02" db="EMBL/GenBank/DDBJ databases">
        <title>Hansschlegelia quercus sp. nov., a novel methylotrophic bacterium from buds of oak (Quercus robur L.).</title>
        <authorList>
            <person name="Agafonova N.V."/>
            <person name="Kaparullina E.N."/>
            <person name="Grouzdev D.S."/>
            <person name="Doronina N.V."/>
        </authorList>
    </citation>
    <scope>NUCLEOTIDE SEQUENCE [LARGE SCALE GENOMIC DNA]</scope>
    <source>
        <strain evidence="2 3">Dub</strain>
    </source>
</reference>
<dbReference type="InterPro" id="IPR045533">
    <property type="entry name" value="GAAD"/>
</dbReference>
<dbReference type="EMBL" id="SIUB01000002">
    <property type="protein sequence ID" value="TBN54453.1"/>
    <property type="molecule type" value="Genomic_DNA"/>
</dbReference>
<evidence type="ECO:0000313" key="2">
    <source>
        <dbReference type="EMBL" id="TBN54453.1"/>
    </source>
</evidence>
<keyword evidence="3" id="KW-1185">Reference proteome</keyword>
<dbReference type="Pfam" id="PF19976">
    <property type="entry name" value="GAAD"/>
    <property type="match status" value="1"/>
</dbReference>
<evidence type="ECO:0000259" key="1">
    <source>
        <dbReference type="Pfam" id="PF19976"/>
    </source>
</evidence>
<dbReference type="RefSeq" id="WP_131002180.1">
    <property type="nucleotide sequence ID" value="NZ_JBHSZR010000005.1"/>
</dbReference>